<dbReference type="PROSITE" id="PS50293">
    <property type="entry name" value="TPR_REGION"/>
    <property type="match status" value="1"/>
</dbReference>
<feature type="transmembrane region" description="Helical" evidence="3">
    <location>
        <begin position="18"/>
        <end position="35"/>
    </location>
</feature>
<dbReference type="EMBL" id="JAWCUA010000010">
    <property type="protein sequence ID" value="MDU0114497.1"/>
    <property type="molecule type" value="Genomic_DNA"/>
</dbReference>
<dbReference type="SMART" id="SM00327">
    <property type="entry name" value="VWA"/>
    <property type="match status" value="1"/>
</dbReference>
<feature type="region of interest" description="Disordered" evidence="2">
    <location>
        <begin position="294"/>
        <end position="315"/>
    </location>
</feature>
<keyword evidence="3" id="KW-0472">Membrane</keyword>
<dbReference type="PROSITE" id="PS50005">
    <property type="entry name" value="TPR"/>
    <property type="match status" value="1"/>
</dbReference>
<keyword evidence="1" id="KW-0802">TPR repeat</keyword>
<dbReference type="InterPro" id="IPR019734">
    <property type="entry name" value="TPR_rpt"/>
</dbReference>
<evidence type="ECO:0000256" key="2">
    <source>
        <dbReference type="SAM" id="MobiDB-lite"/>
    </source>
</evidence>
<organism evidence="5 6">
    <name type="scientific">Psychrosphaera aquimarina</name>
    <dbReference type="NCBI Taxonomy" id="2044854"/>
    <lineage>
        <taxon>Bacteria</taxon>
        <taxon>Pseudomonadati</taxon>
        <taxon>Pseudomonadota</taxon>
        <taxon>Gammaproteobacteria</taxon>
        <taxon>Alteromonadales</taxon>
        <taxon>Pseudoalteromonadaceae</taxon>
        <taxon>Psychrosphaera</taxon>
    </lineage>
</organism>
<dbReference type="RefSeq" id="WP_315948145.1">
    <property type="nucleotide sequence ID" value="NZ_JAWCUA010000010.1"/>
</dbReference>
<dbReference type="InterPro" id="IPR011990">
    <property type="entry name" value="TPR-like_helical_dom_sf"/>
</dbReference>
<dbReference type="Gene3D" id="3.40.50.410">
    <property type="entry name" value="von Willebrand factor, type A domain"/>
    <property type="match status" value="1"/>
</dbReference>
<dbReference type="Pfam" id="PF13519">
    <property type="entry name" value="VWA_2"/>
    <property type="match status" value="1"/>
</dbReference>
<dbReference type="InterPro" id="IPR050768">
    <property type="entry name" value="UPF0353/GerABKA_families"/>
</dbReference>
<dbReference type="InterPro" id="IPR002035">
    <property type="entry name" value="VWF_A"/>
</dbReference>
<feature type="transmembrane region" description="Helical" evidence="3">
    <location>
        <begin position="68"/>
        <end position="85"/>
    </location>
</feature>
<proteinExistence type="predicted"/>
<evidence type="ECO:0000313" key="5">
    <source>
        <dbReference type="EMBL" id="MDU0114497.1"/>
    </source>
</evidence>
<feature type="region of interest" description="Disordered" evidence="2">
    <location>
        <begin position="484"/>
        <end position="664"/>
    </location>
</feature>
<feature type="compositionally biased region" description="Low complexity" evidence="2">
    <location>
        <begin position="542"/>
        <end position="570"/>
    </location>
</feature>
<name>A0ABU3R477_9GAMM</name>
<dbReference type="PANTHER" id="PTHR22550:SF14">
    <property type="entry name" value="VWFA DOMAIN-CONTAINING PROTEIN"/>
    <property type="match status" value="1"/>
</dbReference>
<feature type="compositionally biased region" description="Low complexity" evidence="2">
    <location>
        <begin position="601"/>
        <end position="613"/>
    </location>
</feature>
<keyword evidence="3" id="KW-1133">Transmembrane helix</keyword>
<feature type="repeat" description="TPR" evidence="1">
    <location>
        <begin position="437"/>
        <end position="470"/>
    </location>
</feature>
<protein>
    <submittedName>
        <fullName evidence="5">VWA domain-containing protein</fullName>
    </submittedName>
</protein>
<dbReference type="Proteomes" id="UP001257914">
    <property type="component" value="Unassembled WGS sequence"/>
</dbReference>
<feature type="domain" description="VWFA" evidence="4">
    <location>
        <begin position="96"/>
        <end position="294"/>
    </location>
</feature>
<dbReference type="Gene3D" id="1.25.40.10">
    <property type="entry name" value="Tetratricopeptide repeat domain"/>
    <property type="match status" value="1"/>
</dbReference>
<dbReference type="InterPro" id="IPR036465">
    <property type="entry name" value="vWFA_dom_sf"/>
</dbReference>
<dbReference type="Pfam" id="PF00515">
    <property type="entry name" value="TPR_1"/>
    <property type="match status" value="1"/>
</dbReference>
<comment type="caution">
    <text evidence="5">The sequence shown here is derived from an EMBL/GenBank/DDBJ whole genome shotgun (WGS) entry which is preliminary data.</text>
</comment>
<reference evidence="5 6" key="1">
    <citation type="submission" date="2023-10" db="EMBL/GenBank/DDBJ databases">
        <title>Psychrosphaera aquimaarina strain SW33 isolated from seawater.</title>
        <authorList>
            <person name="Bayburt H."/>
            <person name="Kim J.M."/>
            <person name="Choi B.J."/>
            <person name="Jeon C.O."/>
        </authorList>
    </citation>
    <scope>NUCLEOTIDE SEQUENCE [LARGE SCALE GENOMIC DNA]</scope>
    <source>
        <strain evidence="5 6">KCTC 52743</strain>
    </source>
</reference>
<dbReference type="SUPFAM" id="SSF53300">
    <property type="entry name" value="vWA-like"/>
    <property type="match status" value="1"/>
</dbReference>
<feature type="compositionally biased region" description="Basic and acidic residues" evidence="2">
    <location>
        <begin position="615"/>
        <end position="633"/>
    </location>
</feature>
<dbReference type="CDD" id="cd00198">
    <property type="entry name" value="vWFA"/>
    <property type="match status" value="1"/>
</dbReference>
<evidence type="ECO:0000256" key="1">
    <source>
        <dbReference type="PROSITE-ProRule" id="PRU00339"/>
    </source>
</evidence>
<keyword evidence="6" id="KW-1185">Reference proteome</keyword>
<dbReference type="SMART" id="SM00028">
    <property type="entry name" value="TPR"/>
    <property type="match status" value="1"/>
</dbReference>
<keyword evidence="3" id="KW-0812">Transmembrane</keyword>
<evidence type="ECO:0000259" key="4">
    <source>
        <dbReference type="SMART" id="SM00327"/>
    </source>
</evidence>
<dbReference type="SUPFAM" id="SSF48452">
    <property type="entry name" value="TPR-like"/>
    <property type="match status" value="1"/>
</dbReference>
<dbReference type="PANTHER" id="PTHR22550">
    <property type="entry name" value="SPORE GERMINATION PROTEIN"/>
    <property type="match status" value="1"/>
</dbReference>
<feature type="compositionally biased region" description="Acidic residues" evidence="2">
    <location>
        <begin position="506"/>
        <end position="516"/>
    </location>
</feature>
<feature type="compositionally biased region" description="Acidic residues" evidence="2">
    <location>
        <begin position="581"/>
        <end position="595"/>
    </location>
</feature>
<accession>A0ABU3R477</accession>
<evidence type="ECO:0000256" key="3">
    <source>
        <dbReference type="SAM" id="Phobius"/>
    </source>
</evidence>
<gene>
    <name evidence="5" type="ORF">RT723_16160</name>
</gene>
<sequence>MTNFLAQFSQFHFLRPDWFWVLIPLIIFWILKLKVVTTTQWHQVIPPHLANAMLGNNKNNKVKQKRTFVPFIWLLAVIALAGPTWDKIEKPVFQVKRASVIVLDMSMSMRATDIKPNRLSKARFKAIDLANAITDGEVALVAYAGDAFTISPLTPDTRNITALIPSLKPEIMPVQGSYPLLGLTKASELLQQAGYPTGDIYWITDGVDDEDLPDLTSFSEQTPYRVNIMTVGTADGAPIKMLDNSLLKDHLGSIVIPKLNNRVLMNFSNISNGVFVNSTATDADIRTLLAATVSRPREKQNQDDSETNEDNSLTGDDWQEFGPYIILLILPLVLTFFRKGATFLMMLILPFSFTPNKAIAADNGQAKVDKTAAITPHPSWTDYAFKTQDQVGAELFNQQQFDQALESFENTQWKGASAYKAGDYQTALDYFKQNNSATGLYNQGNALANLNKIDDAIKAYDESLKLNPNDEKVMANRALLEQIKQQQKQDGDQQNQDGQQDKDQEGGQEQDSQEQQDSEKDSDQESQQNSQQQESDKENANAEDSNSSDSQSDQQPEPTPSESQETPEQQKSGQELSKQETEEESQNASDAEETKDEQTEQEAQATQAQMSQEQIEDKEQQQKIEQLLRKVSDDPATLLRNKMILESKKRQQNARSPRGATKSW</sequence>
<evidence type="ECO:0000313" key="6">
    <source>
        <dbReference type="Proteomes" id="UP001257914"/>
    </source>
</evidence>
<feature type="compositionally biased region" description="Low complexity" evidence="2">
    <location>
        <begin position="485"/>
        <end position="498"/>
    </location>
</feature>